<dbReference type="InterPro" id="IPR000873">
    <property type="entry name" value="AMP-dep_synth/lig_dom"/>
</dbReference>
<dbReference type="Gene3D" id="3.30.300.30">
    <property type="match status" value="1"/>
</dbReference>
<dbReference type="InterPro" id="IPR042099">
    <property type="entry name" value="ANL_N_sf"/>
</dbReference>
<dbReference type="InterPro" id="IPR020845">
    <property type="entry name" value="AMP-binding_CS"/>
</dbReference>
<evidence type="ECO:0000259" key="3">
    <source>
        <dbReference type="Pfam" id="PF13193"/>
    </source>
</evidence>
<gene>
    <name evidence="4" type="ORF">ACOF00016_LOCUS3319</name>
</gene>
<evidence type="ECO:0000259" key="2">
    <source>
        <dbReference type="Pfam" id="PF00501"/>
    </source>
</evidence>
<dbReference type="SUPFAM" id="SSF56801">
    <property type="entry name" value="Acetyl-CoA synthetase-like"/>
    <property type="match status" value="1"/>
</dbReference>
<proteinExistence type="inferred from homology"/>
<organism evidence="4">
    <name type="scientific">Amphora coffeiformis</name>
    <dbReference type="NCBI Taxonomy" id="265554"/>
    <lineage>
        <taxon>Eukaryota</taxon>
        <taxon>Sar</taxon>
        <taxon>Stramenopiles</taxon>
        <taxon>Ochrophyta</taxon>
        <taxon>Bacillariophyta</taxon>
        <taxon>Bacillariophyceae</taxon>
        <taxon>Bacillariophycidae</taxon>
        <taxon>Thalassiophysales</taxon>
        <taxon>Catenulaceae</taxon>
        <taxon>Amphora</taxon>
    </lineage>
</organism>
<protein>
    <recommendedName>
        <fullName evidence="5">AMP-dependent synthetase/ligase domain-containing protein</fullName>
    </recommendedName>
</protein>
<evidence type="ECO:0008006" key="5">
    <source>
        <dbReference type="Google" id="ProtNLM"/>
    </source>
</evidence>
<evidence type="ECO:0000313" key="4">
    <source>
        <dbReference type="EMBL" id="CAE0405286.1"/>
    </source>
</evidence>
<dbReference type="Pfam" id="PF13193">
    <property type="entry name" value="AMP-binding_C"/>
    <property type="match status" value="1"/>
</dbReference>
<dbReference type="PANTHER" id="PTHR43201">
    <property type="entry name" value="ACYL-COA SYNTHETASE"/>
    <property type="match status" value="1"/>
</dbReference>
<name>A0A7S3P4Z6_9STRA</name>
<dbReference type="EMBL" id="HBIM01003857">
    <property type="protein sequence ID" value="CAE0405286.1"/>
    <property type="molecule type" value="Transcribed_RNA"/>
</dbReference>
<feature type="domain" description="AMP-dependent synthetase/ligase" evidence="2">
    <location>
        <begin position="70"/>
        <end position="422"/>
    </location>
</feature>
<dbReference type="GO" id="GO:0031956">
    <property type="term" value="F:medium-chain fatty acid-CoA ligase activity"/>
    <property type="evidence" value="ECO:0007669"/>
    <property type="project" value="TreeGrafter"/>
</dbReference>
<dbReference type="CDD" id="cd05941">
    <property type="entry name" value="MCS"/>
    <property type="match status" value="1"/>
</dbReference>
<reference evidence="4" key="1">
    <citation type="submission" date="2021-01" db="EMBL/GenBank/DDBJ databases">
        <authorList>
            <person name="Corre E."/>
            <person name="Pelletier E."/>
            <person name="Niang G."/>
            <person name="Scheremetjew M."/>
            <person name="Finn R."/>
            <person name="Kale V."/>
            <person name="Holt S."/>
            <person name="Cochrane G."/>
            <person name="Meng A."/>
            <person name="Brown T."/>
            <person name="Cohen L."/>
        </authorList>
    </citation>
    <scope>NUCLEOTIDE SEQUENCE</scope>
    <source>
        <strain evidence="4">CCMP127</strain>
    </source>
</reference>
<feature type="domain" description="AMP-binding enzyme C-terminal" evidence="3">
    <location>
        <begin position="474"/>
        <end position="554"/>
    </location>
</feature>
<dbReference type="AlphaFoldDB" id="A0A7S3P4Z6"/>
<dbReference type="InterPro" id="IPR025110">
    <property type="entry name" value="AMP-bd_C"/>
</dbReference>
<dbReference type="PROSITE" id="PS00455">
    <property type="entry name" value="AMP_BINDING"/>
    <property type="match status" value="1"/>
</dbReference>
<evidence type="ECO:0000256" key="1">
    <source>
        <dbReference type="ARBA" id="ARBA00006432"/>
    </source>
</evidence>
<comment type="similarity">
    <text evidence="1">Belongs to the ATP-dependent AMP-binding enzyme family.</text>
</comment>
<accession>A0A7S3P4Z6</accession>
<dbReference type="PANTHER" id="PTHR43201:SF8">
    <property type="entry name" value="ACYL-COA SYNTHETASE FAMILY MEMBER 3"/>
    <property type="match status" value="1"/>
</dbReference>
<dbReference type="Pfam" id="PF00501">
    <property type="entry name" value="AMP-binding"/>
    <property type="match status" value="1"/>
</dbReference>
<dbReference type="Gene3D" id="3.40.50.12780">
    <property type="entry name" value="N-terminal domain of ligase-like"/>
    <property type="match status" value="1"/>
</dbReference>
<dbReference type="InterPro" id="IPR045851">
    <property type="entry name" value="AMP-bd_C_sf"/>
</dbReference>
<dbReference type="GO" id="GO:0006631">
    <property type="term" value="P:fatty acid metabolic process"/>
    <property type="evidence" value="ECO:0007669"/>
    <property type="project" value="TreeGrafter"/>
</dbReference>
<sequence>MSTTTTSAIRSPTTPVSFSHILQNHDKNKVALIDGDKQYTYGQVNHRIDRFATELLALSCRRTTEDPLVANHLGLQDLQEERVALFLAASLDYMTAMHGVWRAGGMVVPLHVAIVPTEIKYYLTCAGVRRVVSNTHCLPREWSLPALCQELDIELILVEQVLAHNHDDDSPVLLPTTAIDSNRRAMILFTSGTTSKPKGVVTTHKTICAQITTLVTAWAWTPDDVIPLFLPLHHIHGIINALSCALWAGAAVHVFTKFHVQQICEKVAEKSYTVFMAVPTIYVKILQYLDTLNDDSSDKDPSDSSQIQMQKSSSICDGFRAMRLNVSGSTACPVSLFQKWQKYTGQTLLERYGMTEIGMALSNPYHGQRRAGCVGQPLPGVQVQLFHYDAEEQSSLQNQPITETDVPGEIRIKGDNVFLEYWNDPEATRASFKDEWFCTGDIAVLKSDCRYYKILGRSSIDIIKSGGYKLSALEIEGVLLTHPQIAEVAVIGVPDDTWGQVVMAFCCLSKANTIDDNALILEYDDLKAWCKDKMSSYKIPKQIKVLDALPRNAMDKVTKPLLNKMV</sequence>